<protein>
    <submittedName>
        <fullName evidence="1">Uncharacterized protein</fullName>
    </submittedName>
</protein>
<accession>A0AAD1SFR0</accession>
<reference evidence="1" key="1">
    <citation type="submission" date="2022-03" db="EMBL/GenBank/DDBJ databases">
        <authorList>
            <person name="Alioto T."/>
            <person name="Alioto T."/>
            <person name="Gomez Garrido J."/>
        </authorList>
    </citation>
    <scope>NUCLEOTIDE SEQUENCE</scope>
</reference>
<dbReference type="Proteomes" id="UP001295444">
    <property type="component" value="Chromosome 06"/>
</dbReference>
<evidence type="ECO:0000313" key="2">
    <source>
        <dbReference type="Proteomes" id="UP001295444"/>
    </source>
</evidence>
<name>A0AAD1SFR0_PELCU</name>
<proteinExistence type="predicted"/>
<dbReference type="AlphaFoldDB" id="A0AAD1SFR0"/>
<keyword evidence="2" id="KW-1185">Reference proteome</keyword>
<gene>
    <name evidence="1" type="ORF">PECUL_23A043619</name>
</gene>
<dbReference type="EMBL" id="OW240917">
    <property type="protein sequence ID" value="CAH2300634.1"/>
    <property type="molecule type" value="Genomic_DNA"/>
</dbReference>
<organism evidence="1 2">
    <name type="scientific">Pelobates cultripes</name>
    <name type="common">Western spadefoot toad</name>
    <dbReference type="NCBI Taxonomy" id="61616"/>
    <lineage>
        <taxon>Eukaryota</taxon>
        <taxon>Metazoa</taxon>
        <taxon>Chordata</taxon>
        <taxon>Craniata</taxon>
        <taxon>Vertebrata</taxon>
        <taxon>Euteleostomi</taxon>
        <taxon>Amphibia</taxon>
        <taxon>Batrachia</taxon>
        <taxon>Anura</taxon>
        <taxon>Pelobatoidea</taxon>
        <taxon>Pelobatidae</taxon>
        <taxon>Pelobates</taxon>
    </lineage>
</organism>
<evidence type="ECO:0000313" key="1">
    <source>
        <dbReference type="EMBL" id="CAH2300634.1"/>
    </source>
</evidence>
<sequence length="141" mass="16019">MLYLPTQIPWDNKVVITHILLATLYLIVRHCKQTRPPTIKDIIATVEKSKKYEMMLTWMGWDQFMERLGDSGDIKAALGKQEVHELLPPIGVAPSDSGINDHKEKRAGSMQHLSCYRSSERVPQNRQAVFCEQLTSGSIVL</sequence>